<dbReference type="Pfam" id="PF06807">
    <property type="entry name" value="Clp1"/>
    <property type="match status" value="1"/>
</dbReference>
<dbReference type="OrthoDB" id="258143at2759"/>
<proteinExistence type="predicted"/>
<keyword evidence="4" id="KW-0067">ATP-binding</keyword>
<keyword evidence="10" id="KW-1185">Reference proteome</keyword>
<dbReference type="Gene3D" id="3.40.50.300">
    <property type="entry name" value="P-loop containing nucleotide triphosphate hydrolases"/>
    <property type="match status" value="1"/>
</dbReference>
<dbReference type="GO" id="GO:0051731">
    <property type="term" value="F:polynucleotide 5'-hydroxyl-kinase activity"/>
    <property type="evidence" value="ECO:0007669"/>
    <property type="project" value="InterPro"/>
</dbReference>
<keyword evidence="9" id="KW-0808">Transferase</keyword>
<dbReference type="FunFam" id="2.60.120.1030:FF:000001">
    <property type="entry name" value="Protein CLP1 homolog 5"/>
    <property type="match status" value="1"/>
</dbReference>
<dbReference type="Gene3D" id="2.60.120.1030">
    <property type="entry name" value="Clp1, DNA binding domain"/>
    <property type="match status" value="1"/>
</dbReference>
<dbReference type="Pfam" id="PF16575">
    <property type="entry name" value="CLP1_P"/>
    <property type="match status" value="1"/>
</dbReference>
<comment type="subcellular location">
    <subcellularLocation>
        <location evidence="1">Nucleus</location>
    </subcellularLocation>
</comment>
<evidence type="ECO:0000259" key="8">
    <source>
        <dbReference type="Pfam" id="PF16575"/>
    </source>
</evidence>
<evidence type="ECO:0000259" key="7">
    <source>
        <dbReference type="Pfam" id="PF16573"/>
    </source>
</evidence>
<dbReference type="PANTHER" id="PTHR12755">
    <property type="entry name" value="CLEAVAGE/POLYADENYLATION FACTOR IA SUBUNIT CLP1P"/>
    <property type="match status" value="1"/>
</dbReference>
<keyword evidence="9" id="KW-0418">Kinase</keyword>
<evidence type="ECO:0000256" key="4">
    <source>
        <dbReference type="ARBA" id="ARBA00022840"/>
    </source>
</evidence>
<dbReference type="Gene3D" id="2.40.30.330">
    <property type="entry name" value="Pre-mRNA cleavage complex subunit Clp1, C-terminal domain"/>
    <property type="match status" value="1"/>
</dbReference>
<feature type="domain" description="Clp1 N-terminal" evidence="7">
    <location>
        <begin position="12"/>
        <end position="104"/>
    </location>
</feature>
<evidence type="ECO:0000313" key="10">
    <source>
        <dbReference type="Proteomes" id="UP000499080"/>
    </source>
</evidence>
<dbReference type="InterPro" id="IPR032324">
    <property type="entry name" value="Clp1_N"/>
</dbReference>
<dbReference type="PANTHER" id="PTHR12755:SF6">
    <property type="entry name" value="POLYRIBONUCLEOTIDE 5'-HYDROXYL-KINASE CLP1"/>
    <property type="match status" value="1"/>
</dbReference>
<organism evidence="9 10">
    <name type="scientific">Araneus ventricosus</name>
    <name type="common">Orbweaver spider</name>
    <name type="synonym">Epeira ventricosa</name>
    <dbReference type="NCBI Taxonomy" id="182803"/>
    <lineage>
        <taxon>Eukaryota</taxon>
        <taxon>Metazoa</taxon>
        <taxon>Ecdysozoa</taxon>
        <taxon>Arthropoda</taxon>
        <taxon>Chelicerata</taxon>
        <taxon>Arachnida</taxon>
        <taxon>Araneae</taxon>
        <taxon>Araneomorphae</taxon>
        <taxon>Entelegynae</taxon>
        <taxon>Araneoidea</taxon>
        <taxon>Araneidae</taxon>
        <taxon>Araneus</taxon>
    </lineage>
</organism>
<dbReference type="GO" id="GO:0005524">
    <property type="term" value="F:ATP binding"/>
    <property type="evidence" value="ECO:0007669"/>
    <property type="project" value="UniProtKB-KW"/>
</dbReference>
<dbReference type="InterPro" id="IPR027417">
    <property type="entry name" value="P-loop_NTPase"/>
</dbReference>
<reference evidence="9 10" key="1">
    <citation type="journal article" date="2019" name="Sci. Rep.">
        <title>Orb-weaving spider Araneus ventricosus genome elucidates the spidroin gene catalogue.</title>
        <authorList>
            <person name="Kono N."/>
            <person name="Nakamura H."/>
            <person name="Ohtoshi R."/>
            <person name="Moran D.A.P."/>
            <person name="Shinohara A."/>
            <person name="Yoshida Y."/>
            <person name="Fujiwara M."/>
            <person name="Mori M."/>
            <person name="Tomita M."/>
            <person name="Arakawa K."/>
        </authorList>
    </citation>
    <scope>NUCLEOTIDE SEQUENCE [LARGE SCALE GENOMIC DNA]</scope>
</reference>
<evidence type="ECO:0000256" key="1">
    <source>
        <dbReference type="ARBA" id="ARBA00004123"/>
    </source>
</evidence>
<dbReference type="AlphaFoldDB" id="A0A4Y2GAN5"/>
<evidence type="ECO:0000313" key="9">
    <source>
        <dbReference type="EMBL" id="GBM49856.1"/>
    </source>
</evidence>
<dbReference type="InterPro" id="IPR032319">
    <property type="entry name" value="CLP1_P"/>
</dbReference>
<protein>
    <submittedName>
        <fullName evidence="9">Polyribonucleotide 5'-hydroxyl-kinase Clp1</fullName>
    </submittedName>
</protein>
<feature type="domain" description="Clp1 P-loop" evidence="8">
    <location>
        <begin position="118"/>
        <end position="305"/>
    </location>
</feature>
<dbReference type="GO" id="GO:0006388">
    <property type="term" value="P:tRNA splicing, via endonucleolytic cleavage and ligation"/>
    <property type="evidence" value="ECO:0007669"/>
    <property type="project" value="TreeGrafter"/>
</dbReference>
<feature type="domain" description="Clp1 C-terminal" evidence="6">
    <location>
        <begin position="310"/>
        <end position="417"/>
    </location>
</feature>
<dbReference type="Proteomes" id="UP000499080">
    <property type="component" value="Unassembled WGS sequence"/>
</dbReference>
<dbReference type="InterPro" id="IPR038238">
    <property type="entry name" value="Clp1_C_sf"/>
</dbReference>
<dbReference type="GO" id="GO:0005634">
    <property type="term" value="C:nucleus"/>
    <property type="evidence" value="ECO:0007669"/>
    <property type="project" value="UniProtKB-SubCell"/>
</dbReference>
<evidence type="ECO:0000256" key="3">
    <source>
        <dbReference type="ARBA" id="ARBA00022741"/>
    </source>
</evidence>
<evidence type="ECO:0000259" key="6">
    <source>
        <dbReference type="Pfam" id="PF06807"/>
    </source>
</evidence>
<comment type="caution">
    <text evidence="9">The sequence shown here is derived from an EMBL/GenBank/DDBJ whole genome shotgun (WGS) entry which is preliminary data.</text>
</comment>
<dbReference type="InterPro" id="IPR010655">
    <property type="entry name" value="Clp1_C"/>
</dbReference>
<evidence type="ECO:0000256" key="2">
    <source>
        <dbReference type="ARBA" id="ARBA00022664"/>
    </source>
</evidence>
<sequence>MAENTDNKQIFKLEVENELRVLVGENSTDVKIELSSGLAEIYGTEMELNKEYSLSPNSSIAIFTWHGCVINVSGSPEAAYIVNDTAMILNVVLHASLEERRLQAEAENKKGPVTLVVGPTDVGKSTLCRLLLNYAVRLGRRPLFIDLDVGQNSISIPGTIGVLTVEKPADIVSGFDDQAVQVYEFGYKSPGHNIILYFLLLKRLGQILRSGLRQTNQNVRNSGVIINSCGWVRGHGYDAITLVAMNFEIDILCVLQEERLYLQLQRDMPSCVKMIFIPKLDGVVERSRPVRSQSREARVREYFYGPTNQLQPFTFEVKYSDIKVFKVVTRSVREDEQFLADVTPNDAKLEHVPLGYNLVDQVLGLSNADTFKEDLMLMHVIGFICITNVDIARDTITVLSPQPSPLPKKILLMGDTRLTERQ</sequence>
<keyword evidence="2" id="KW-0507">mRNA processing</keyword>
<dbReference type="GO" id="GO:0031124">
    <property type="term" value="P:mRNA 3'-end processing"/>
    <property type="evidence" value="ECO:0007669"/>
    <property type="project" value="InterPro"/>
</dbReference>
<evidence type="ECO:0000256" key="5">
    <source>
        <dbReference type="ARBA" id="ARBA00023242"/>
    </source>
</evidence>
<dbReference type="SUPFAM" id="SSF52540">
    <property type="entry name" value="P-loop containing nucleoside triphosphate hydrolases"/>
    <property type="match status" value="1"/>
</dbReference>
<gene>
    <name evidence="9" type="primary">Clp1</name>
    <name evidence="9" type="ORF">AVEN_191255_1</name>
</gene>
<keyword evidence="5" id="KW-0539">Nucleus</keyword>
<dbReference type="EMBL" id="BGPR01001274">
    <property type="protein sequence ID" value="GBM49856.1"/>
    <property type="molecule type" value="Genomic_DNA"/>
</dbReference>
<dbReference type="Pfam" id="PF16573">
    <property type="entry name" value="CLP1_N"/>
    <property type="match status" value="1"/>
</dbReference>
<dbReference type="InterPro" id="IPR038239">
    <property type="entry name" value="Clp1_N_sf"/>
</dbReference>
<accession>A0A4Y2GAN5</accession>
<keyword evidence="3" id="KW-0547">Nucleotide-binding</keyword>
<name>A0A4Y2GAN5_ARAVE</name>
<dbReference type="InterPro" id="IPR045116">
    <property type="entry name" value="Clp1/Grc3"/>
</dbReference>